<evidence type="ECO:0000256" key="1">
    <source>
        <dbReference type="ARBA" id="ARBA00022512"/>
    </source>
</evidence>
<evidence type="ECO:0000256" key="4">
    <source>
        <dbReference type="ARBA" id="ARBA00023088"/>
    </source>
</evidence>
<keyword evidence="6" id="KW-0812">Transmembrane</keyword>
<feature type="transmembrane region" description="Helical" evidence="6">
    <location>
        <begin position="293"/>
        <end position="312"/>
    </location>
</feature>
<dbReference type="EMBL" id="JBHSSC010000013">
    <property type="protein sequence ID" value="MFC6180555.1"/>
    <property type="molecule type" value="Genomic_DNA"/>
</dbReference>
<reference evidence="9" key="1">
    <citation type="journal article" date="2019" name="Int. J. Syst. Evol. Microbiol.">
        <title>The Global Catalogue of Microorganisms (GCM) 10K type strain sequencing project: providing services to taxonomists for standard genome sequencing and annotation.</title>
        <authorList>
            <consortium name="The Broad Institute Genomics Platform"/>
            <consortium name="The Broad Institute Genome Sequencing Center for Infectious Disease"/>
            <person name="Wu L."/>
            <person name="Ma J."/>
        </authorList>
    </citation>
    <scope>NUCLEOTIDE SEQUENCE [LARGE SCALE GENOMIC DNA]</scope>
    <source>
        <strain evidence="9">CCM 8933</strain>
    </source>
</reference>
<evidence type="ECO:0000256" key="3">
    <source>
        <dbReference type="ARBA" id="ARBA00022729"/>
    </source>
</evidence>
<keyword evidence="1" id="KW-0134">Cell wall</keyword>
<keyword evidence="6" id="KW-0472">Membrane</keyword>
<evidence type="ECO:0000256" key="6">
    <source>
        <dbReference type="SAM" id="Phobius"/>
    </source>
</evidence>
<dbReference type="RefSeq" id="WP_137629445.1">
    <property type="nucleotide sequence ID" value="NZ_BJDJ01000023.1"/>
</dbReference>
<comment type="caution">
    <text evidence="8">The sequence shown here is derived from an EMBL/GenBank/DDBJ whole genome shotgun (WGS) entry which is preliminary data.</text>
</comment>
<evidence type="ECO:0000313" key="8">
    <source>
        <dbReference type="EMBL" id="MFC6180555.1"/>
    </source>
</evidence>
<evidence type="ECO:0000256" key="5">
    <source>
        <dbReference type="SAM" id="MobiDB-lite"/>
    </source>
</evidence>
<sequence>MADQSKFAGTATPTTPVQLTAGTLLPGDQLAALRLELALPATQAVGTYAINGIAENPNYEVDVVPGQLKIWGHDVDAAGDVTITEKDTAGDVVKVTKQWIDKTTTIYTNDPTTKQQTVTELAGKQIVDQQTITGTTAVLPDGNGAATVVTVTDPDAPSLVHYQVDPDGDGVPSATELVNGTDPLHADQPHVTPSDDVPTTAPATKPRPVKLVTAATDVDTGRPVTTIVAAKQAGMVHLTSDVTTDDDKAVSLSASTPAQTVKLPARSTHLTAPLTKTAHQTTATRLPQTNQKASHFLTVLGALLLALLTMPIRYKRH</sequence>
<dbReference type="Pfam" id="PF18676">
    <property type="entry name" value="MBG_2"/>
    <property type="match status" value="1"/>
</dbReference>
<dbReference type="Proteomes" id="UP001596282">
    <property type="component" value="Unassembled WGS sequence"/>
</dbReference>
<evidence type="ECO:0000259" key="7">
    <source>
        <dbReference type="PROSITE" id="PS50847"/>
    </source>
</evidence>
<dbReference type="InterPro" id="IPR041286">
    <property type="entry name" value="MBG_2"/>
</dbReference>
<accession>A0ABW1RYF3</accession>
<feature type="region of interest" description="Disordered" evidence="5">
    <location>
        <begin position="179"/>
        <end position="206"/>
    </location>
</feature>
<organism evidence="8 9">
    <name type="scientific">Lactiplantibacillus daowaiensis</name>
    <dbReference type="NCBI Taxonomy" id="2559918"/>
    <lineage>
        <taxon>Bacteria</taxon>
        <taxon>Bacillati</taxon>
        <taxon>Bacillota</taxon>
        <taxon>Bacilli</taxon>
        <taxon>Lactobacillales</taxon>
        <taxon>Lactobacillaceae</taxon>
        <taxon>Lactiplantibacillus</taxon>
    </lineage>
</organism>
<dbReference type="PROSITE" id="PS50847">
    <property type="entry name" value="GRAM_POS_ANCHORING"/>
    <property type="match status" value="1"/>
</dbReference>
<name>A0ABW1RYF3_9LACO</name>
<evidence type="ECO:0000313" key="9">
    <source>
        <dbReference type="Proteomes" id="UP001596282"/>
    </source>
</evidence>
<keyword evidence="6" id="KW-1133">Transmembrane helix</keyword>
<keyword evidence="2" id="KW-0964">Secreted</keyword>
<gene>
    <name evidence="8" type="ORF">ACFP5Y_04885</name>
</gene>
<keyword evidence="9" id="KW-1185">Reference proteome</keyword>
<feature type="domain" description="Gram-positive cocci surface proteins LPxTG" evidence="7">
    <location>
        <begin position="286"/>
        <end position="317"/>
    </location>
</feature>
<proteinExistence type="predicted"/>
<protein>
    <submittedName>
        <fullName evidence="8">MBG domain-containing protein</fullName>
    </submittedName>
</protein>
<keyword evidence="4" id="KW-0572">Peptidoglycan-anchor</keyword>
<keyword evidence="3" id="KW-0732">Signal</keyword>
<dbReference type="NCBIfam" id="TIGR01167">
    <property type="entry name" value="LPXTG_anchor"/>
    <property type="match status" value="1"/>
</dbReference>
<evidence type="ECO:0000256" key="2">
    <source>
        <dbReference type="ARBA" id="ARBA00022525"/>
    </source>
</evidence>
<dbReference type="InterPro" id="IPR019931">
    <property type="entry name" value="LPXTG_anchor"/>
</dbReference>